<reference evidence="3 5" key="1">
    <citation type="submission" date="2017-07" db="EMBL/GenBank/DDBJ databases">
        <title>blaIMP-27 on transferable plasmids in Proteus mirabilis and Providencia rettgeri.</title>
        <authorList>
            <person name="Potter R."/>
        </authorList>
    </citation>
    <scope>NUCLEOTIDE SEQUENCE [LARGE SCALE GENOMIC DNA]</scope>
    <source>
        <strain evidence="3 5">PR1</strain>
    </source>
</reference>
<evidence type="ECO:0000313" key="6">
    <source>
        <dbReference type="Proteomes" id="UP000254208"/>
    </source>
</evidence>
<reference evidence="2" key="3">
    <citation type="submission" date="2022-10" db="EMBL/GenBank/DDBJ databases">
        <title>Bacterial isolates recovered from the One Health project in Brazil.</title>
        <authorList>
            <person name="Valiatti T.B."/>
            <person name="Santos F."/>
            <person name="Cayo R."/>
            <person name="Gales A.C."/>
        </authorList>
    </citation>
    <scope>NUCLEOTIDE SEQUENCE</scope>
    <source>
        <strain evidence="2">PVR188</strain>
    </source>
</reference>
<keyword evidence="1" id="KW-0732">Signal</keyword>
<gene>
    <name evidence="3" type="ORF">CHI95_15555</name>
    <name evidence="4" type="ORF">NCTC11801_03135</name>
    <name evidence="2" type="ORF">OGX73_17315</name>
</gene>
<evidence type="ECO:0000256" key="1">
    <source>
        <dbReference type="SAM" id="SignalP"/>
    </source>
</evidence>
<evidence type="ECO:0000313" key="4">
    <source>
        <dbReference type="EMBL" id="SUC32160.1"/>
    </source>
</evidence>
<sequence length="119" mass="13198">MSKLFSVVLAISIMAVSSSALAAERGLNKEEEAKVVSLIKNHLKLPISAKFKLGKMIANPYDAYCGLVAKSNKETIPFITSMPEPVGNIDLRRVVLVGDNEYKYRSVIEQCEEYGYKLN</sequence>
<dbReference type="EMBL" id="JAOWIN010000014">
    <property type="protein sequence ID" value="MDI9094385.1"/>
    <property type="molecule type" value="Genomic_DNA"/>
</dbReference>
<feature type="signal peptide" evidence="1">
    <location>
        <begin position="1"/>
        <end position="22"/>
    </location>
</feature>
<dbReference type="EMBL" id="NOWC01000019">
    <property type="protein sequence ID" value="OZS73728.1"/>
    <property type="molecule type" value="Genomic_DNA"/>
</dbReference>
<evidence type="ECO:0000313" key="5">
    <source>
        <dbReference type="Proteomes" id="UP000216001"/>
    </source>
</evidence>
<protein>
    <submittedName>
        <fullName evidence="3">Uncharacterized protein</fullName>
    </submittedName>
</protein>
<dbReference type="AlphaFoldDB" id="A0A264VQU0"/>
<feature type="chain" id="PRO_5044064829" evidence="1">
    <location>
        <begin position="23"/>
        <end position="119"/>
    </location>
</feature>
<evidence type="ECO:0000313" key="3">
    <source>
        <dbReference type="EMBL" id="OZS73728.1"/>
    </source>
</evidence>
<evidence type="ECO:0000313" key="2">
    <source>
        <dbReference type="EMBL" id="MDI9094385.1"/>
    </source>
</evidence>
<dbReference type="Proteomes" id="UP001159001">
    <property type="component" value="Unassembled WGS sequence"/>
</dbReference>
<dbReference type="GeneID" id="93673851"/>
<name>A0A264VQU0_PRORE</name>
<dbReference type="EMBL" id="UGTZ01000001">
    <property type="protein sequence ID" value="SUC32160.1"/>
    <property type="molecule type" value="Genomic_DNA"/>
</dbReference>
<proteinExistence type="predicted"/>
<reference evidence="4 6" key="2">
    <citation type="submission" date="2018-06" db="EMBL/GenBank/DDBJ databases">
        <authorList>
            <consortium name="Pathogen Informatics"/>
            <person name="Doyle S."/>
        </authorList>
    </citation>
    <scope>NUCLEOTIDE SEQUENCE [LARGE SCALE GENOMIC DNA]</scope>
    <source>
        <strain evidence="4 6">NCTC11801</strain>
    </source>
</reference>
<dbReference type="Proteomes" id="UP000216001">
    <property type="component" value="Unassembled WGS sequence"/>
</dbReference>
<dbReference type="Proteomes" id="UP000254208">
    <property type="component" value="Unassembled WGS sequence"/>
</dbReference>
<dbReference type="RefSeq" id="WP_004261497.1">
    <property type="nucleotide sequence ID" value="NZ_AP022373.1"/>
</dbReference>
<accession>A0A264VQU0</accession>
<organism evidence="3 5">
    <name type="scientific">Providencia rettgeri</name>
    <dbReference type="NCBI Taxonomy" id="587"/>
    <lineage>
        <taxon>Bacteria</taxon>
        <taxon>Pseudomonadati</taxon>
        <taxon>Pseudomonadota</taxon>
        <taxon>Gammaproteobacteria</taxon>
        <taxon>Enterobacterales</taxon>
        <taxon>Morganellaceae</taxon>
        <taxon>Providencia</taxon>
    </lineage>
</organism>